<dbReference type="EMBL" id="WIUZ02000007">
    <property type="protein sequence ID" value="KAF9785014.1"/>
    <property type="molecule type" value="Genomic_DNA"/>
</dbReference>
<dbReference type="Proteomes" id="UP000736335">
    <property type="component" value="Unassembled WGS sequence"/>
</dbReference>
<keyword evidence="3" id="KW-1185">Reference proteome</keyword>
<organism evidence="2 3">
    <name type="scientific">Thelephora terrestris</name>
    <dbReference type="NCBI Taxonomy" id="56493"/>
    <lineage>
        <taxon>Eukaryota</taxon>
        <taxon>Fungi</taxon>
        <taxon>Dikarya</taxon>
        <taxon>Basidiomycota</taxon>
        <taxon>Agaricomycotina</taxon>
        <taxon>Agaricomycetes</taxon>
        <taxon>Thelephorales</taxon>
        <taxon>Thelephoraceae</taxon>
        <taxon>Thelephora</taxon>
    </lineage>
</organism>
<feature type="region of interest" description="Disordered" evidence="1">
    <location>
        <begin position="1"/>
        <end position="23"/>
    </location>
</feature>
<name>A0A9P6HED2_9AGAM</name>
<dbReference type="OrthoDB" id="10251254at2759"/>
<reference evidence="2" key="1">
    <citation type="journal article" date="2020" name="Nat. Commun.">
        <title>Large-scale genome sequencing of mycorrhizal fungi provides insights into the early evolution of symbiotic traits.</title>
        <authorList>
            <person name="Miyauchi S."/>
            <person name="Kiss E."/>
            <person name="Kuo A."/>
            <person name="Drula E."/>
            <person name="Kohler A."/>
            <person name="Sanchez-Garcia M."/>
            <person name="Morin E."/>
            <person name="Andreopoulos B."/>
            <person name="Barry K.W."/>
            <person name="Bonito G."/>
            <person name="Buee M."/>
            <person name="Carver A."/>
            <person name="Chen C."/>
            <person name="Cichocki N."/>
            <person name="Clum A."/>
            <person name="Culley D."/>
            <person name="Crous P.W."/>
            <person name="Fauchery L."/>
            <person name="Girlanda M."/>
            <person name="Hayes R.D."/>
            <person name="Keri Z."/>
            <person name="LaButti K."/>
            <person name="Lipzen A."/>
            <person name="Lombard V."/>
            <person name="Magnuson J."/>
            <person name="Maillard F."/>
            <person name="Murat C."/>
            <person name="Nolan M."/>
            <person name="Ohm R.A."/>
            <person name="Pangilinan J."/>
            <person name="Pereira M.F."/>
            <person name="Perotto S."/>
            <person name="Peter M."/>
            <person name="Pfister S."/>
            <person name="Riley R."/>
            <person name="Sitrit Y."/>
            <person name="Stielow J.B."/>
            <person name="Szollosi G."/>
            <person name="Zifcakova L."/>
            <person name="Stursova M."/>
            <person name="Spatafora J.W."/>
            <person name="Tedersoo L."/>
            <person name="Vaario L.M."/>
            <person name="Yamada A."/>
            <person name="Yan M."/>
            <person name="Wang P."/>
            <person name="Xu J."/>
            <person name="Bruns T."/>
            <person name="Baldrian P."/>
            <person name="Vilgalys R."/>
            <person name="Dunand C."/>
            <person name="Henrissat B."/>
            <person name="Grigoriev I.V."/>
            <person name="Hibbett D."/>
            <person name="Nagy L.G."/>
            <person name="Martin F.M."/>
        </authorList>
    </citation>
    <scope>NUCLEOTIDE SEQUENCE</scope>
    <source>
        <strain evidence="2">UH-Tt-Lm1</strain>
    </source>
</reference>
<comment type="caution">
    <text evidence="2">The sequence shown here is derived from an EMBL/GenBank/DDBJ whole genome shotgun (WGS) entry which is preliminary data.</text>
</comment>
<gene>
    <name evidence="2" type="ORF">BJ322DRAFT_803122</name>
</gene>
<protein>
    <submittedName>
        <fullName evidence="2">Uncharacterized protein</fullName>
    </submittedName>
</protein>
<dbReference type="AlphaFoldDB" id="A0A9P6HED2"/>
<evidence type="ECO:0000313" key="2">
    <source>
        <dbReference type="EMBL" id="KAF9785014.1"/>
    </source>
</evidence>
<accession>A0A9P6HED2</accession>
<sequence length="93" mass="10708">MGRRAAESVAPSRPSTPPVEQELDETPFWDSVEELQQHVRDLATLTRSGCFSHHLFKGINMQDILKLKVTSYSRQFAVTYPRFRALLSIQFLE</sequence>
<evidence type="ECO:0000256" key="1">
    <source>
        <dbReference type="SAM" id="MobiDB-lite"/>
    </source>
</evidence>
<evidence type="ECO:0000313" key="3">
    <source>
        <dbReference type="Proteomes" id="UP000736335"/>
    </source>
</evidence>
<reference evidence="2" key="2">
    <citation type="submission" date="2020-11" db="EMBL/GenBank/DDBJ databases">
        <authorList>
            <consortium name="DOE Joint Genome Institute"/>
            <person name="Kuo A."/>
            <person name="Miyauchi S."/>
            <person name="Kiss E."/>
            <person name="Drula E."/>
            <person name="Kohler A."/>
            <person name="Sanchez-Garcia M."/>
            <person name="Andreopoulos B."/>
            <person name="Barry K.W."/>
            <person name="Bonito G."/>
            <person name="Buee M."/>
            <person name="Carver A."/>
            <person name="Chen C."/>
            <person name="Cichocki N."/>
            <person name="Clum A."/>
            <person name="Culley D."/>
            <person name="Crous P.W."/>
            <person name="Fauchery L."/>
            <person name="Girlanda M."/>
            <person name="Hayes R."/>
            <person name="Keri Z."/>
            <person name="Labutti K."/>
            <person name="Lipzen A."/>
            <person name="Lombard V."/>
            <person name="Magnuson J."/>
            <person name="Maillard F."/>
            <person name="Morin E."/>
            <person name="Murat C."/>
            <person name="Nolan M."/>
            <person name="Ohm R."/>
            <person name="Pangilinan J."/>
            <person name="Pereira M."/>
            <person name="Perotto S."/>
            <person name="Peter M."/>
            <person name="Riley R."/>
            <person name="Sitrit Y."/>
            <person name="Stielow B."/>
            <person name="Szollosi G."/>
            <person name="Zifcakova L."/>
            <person name="Stursova M."/>
            <person name="Spatafora J.W."/>
            <person name="Tedersoo L."/>
            <person name="Vaario L.-M."/>
            <person name="Yamada A."/>
            <person name="Yan M."/>
            <person name="Wang P."/>
            <person name="Xu J."/>
            <person name="Bruns T."/>
            <person name="Baldrian P."/>
            <person name="Vilgalys R."/>
            <person name="Henrissat B."/>
            <person name="Grigoriev I.V."/>
            <person name="Hibbett D."/>
            <person name="Nagy L.G."/>
            <person name="Martin F.M."/>
        </authorList>
    </citation>
    <scope>NUCLEOTIDE SEQUENCE</scope>
    <source>
        <strain evidence="2">UH-Tt-Lm1</strain>
    </source>
</reference>
<proteinExistence type="predicted"/>